<dbReference type="PANTHER" id="PTHR34847:SF1">
    <property type="entry name" value="NODULATION PROTEIN U"/>
    <property type="match status" value="1"/>
</dbReference>
<evidence type="ECO:0000259" key="3">
    <source>
        <dbReference type="Pfam" id="PF16861"/>
    </source>
</evidence>
<accession>Q02BJ2</accession>
<dbReference type="eggNOG" id="COG2192">
    <property type="taxonomic scope" value="Bacteria"/>
</dbReference>
<dbReference type="AlphaFoldDB" id="Q02BJ2"/>
<dbReference type="InterPro" id="IPR031730">
    <property type="entry name" value="Carbam_trans_C"/>
</dbReference>
<dbReference type="KEGG" id="sus:Acid_0568"/>
<dbReference type="PANTHER" id="PTHR34847">
    <property type="entry name" value="NODULATION PROTEIN U"/>
    <property type="match status" value="1"/>
</dbReference>
<dbReference type="GO" id="GO:0016740">
    <property type="term" value="F:transferase activity"/>
    <property type="evidence" value="ECO:0007669"/>
    <property type="project" value="UniProtKB-KW"/>
</dbReference>
<dbReference type="CDD" id="cd24098">
    <property type="entry name" value="ASKHA_NBD_TobZ_N"/>
    <property type="match status" value="1"/>
</dbReference>
<gene>
    <name evidence="4" type="ordered locus">Acid_0568</name>
</gene>
<organism evidence="4">
    <name type="scientific">Solibacter usitatus (strain Ellin6076)</name>
    <dbReference type="NCBI Taxonomy" id="234267"/>
    <lineage>
        <taxon>Bacteria</taxon>
        <taxon>Pseudomonadati</taxon>
        <taxon>Acidobacteriota</taxon>
        <taxon>Terriglobia</taxon>
        <taxon>Bryobacterales</taxon>
        <taxon>Solibacteraceae</taxon>
        <taxon>Candidatus Solibacter</taxon>
    </lineage>
</organism>
<sequence length="563" mass="62514">MPSFGRILGVSCFYHDAAVASLDDGRITFAIHEERLSRCKHDAALPRLAIRAALAHNGWSAKDVDRVVFYEDPSLKLRRLEDQVKRFWPESRFLQEVGIPGYLANKFTVAQQLQDEFGFRDVVCGNHHTSHAAATFHTSPFENALVLTLDGVGESESAAVFVGEGNSLRRVLSINFPDSLGLFYSVFTQYLGFEVNEGEYKVMGLAPYGKPKLIDRILNHVLILEEDGTFRLNLDFFNFCDIERHYRDRLIAHLDVPPRSATDPMTQAHCDLAASVQLALEKAVCNLLGAMLLRYPTKDVCLAGGVALNCTANARLIRDFGIRLHIHPAAGDAGGALGAALHEAARHAPPGRLLRPDFTPYLGVSFSPAQIEQQLGERGAAWRREGDVAAWVARRLAAGEVVAIVHGRDEWGPRALGARSILADPRRAEMKDHLNAKIKFREEFRPFAPVIMEQYYGEYFETLGMTESPYMLFTHRALRPDAVAAVVHADQTSRVQTVNAQQNAYLYDILREFYALTGVPVLINTSFNLRGEPIVSSPADALKTFHASGIDCLAIEDYVIEKA</sequence>
<dbReference type="InterPro" id="IPR003696">
    <property type="entry name" value="Carbtransf_dom"/>
</dbReference>
<comment type="similarity">
    <text evidence="1">Belongs to the NodU/CmcH family.</text>
</comment>
<dbReference type="InterPro" id="IPR043129">
    <property type="entry name" value="ATPase_NBD"/>
</dbReference>
<evidence type="ECO:0000256" key="1">
    <source>
        <dbReference type="ARBA" id="ARBA00006129"/>
    </source>
</evidence>
<dbReference type="InterPro" id="IPR051338">
    <property type="entry name" value="NodU/CmcH_Carbamoyltrnsfr"/>
</dbReference>
<name>Q02BJ2_SOLUE</name>
<dbReference type="InterPro" id="IPR038152">
    <property type="entry name" value="Carbam_trans_C_sf"/>
</dbReference>
<dbReference type="Pfam" id="PF16861">
    <property type="entry name" value="Carbam_trans_C"/>
    <property type="match status" value="1"/>
</dbReference>
<dbReference type="EMBL" id="CP000473">
    <property type="protein sequence ID" value="ABJ81574.1"/>
    <property type="molecule type" value="Genomic_DNA"/>
</dbReference>
<protein>
    <submittedName>
        <fullName evidence="4">Carbamoyltransferase</fullName>
    </submittedName>
</protein>
<reference evidence="4" key="1">
    <citation type="submission" date="2006-10" db="EMBL/GenBank/DDBJ databases">
        <title>Complete sequence of Solibacter usitatus Ellin6076.</title>
        <authorList>
            <consortium name="US DOE Joint Genome Institute"/>
            <person name="Copeland A."/>
            <person name="Lucas S."/>
            <person name="Lapidus A."/>
            <person name="Barry K."/>
            <person name="Detter J.C."/>
            <person name="Glavina del Rio T."/>
            <person name="Hammon N."/>
            <person name="Israni S."/>
            <person name="Dalin E."/>
            <person name="Tice H."/>
            <person name="Pitluck S."/>
            <person name="Thompson L.S."/>
            <person name="Brettin T."/>
            <person name="Bruce D."/>
            <person name="Han C."/>
            <person name="Tapia R."/>
            <person name="Gilna P."/>
            <person name="Schmutz J."/>
            <person name="Larimer F."/>
            <person name="Land M."/>
            <person name="Hauser L."/>
            <person name="Kyrpides N."/>
            <person name="Mikhailova N."/>
            <person name="Janssen P.H."/>
            <person name="Kuske C.R."/>
            <person name="Richardson P."/>
        </authorList>
    </citation>
    <scope>NUCLEOTIDE SEQUENCE</scope>
    <source>
        <strain evidence="4">Ellin6076</strain>
    </source>
</reference>
<feature type="domain" description="Carbamoyltransferase" evidence="2">
    <location>
        <begin position="6"/>
        <end position="341"/>
    </location>
</feature>
<evidence type="ECO:0000313" key="4">
    <source>
        <dbReference type="EMBL" id="ABJ81574.1"/>
    </source>
</evidence>
<proteinExistence type="inferred from homology"/>
<dbReference type="Gene3D" id="3.30.420.40">
    <property type="match status" value="2"/>
</dbReference>
<dbReference type="SUPFAM" id="SSF53067">
    <property type="entry name" value="Actin-like ATPase domain"/>
    <property type="match status" value="1"/>
</dbReference>
<evidence type="ECO:0000259" key="2">
    <source>
        <dbReference type="Pfam" id="PF02543"/>
    </source>
</evidence>
<dbReference type="InParanoid" id="Q02BJ2"/>
<keyword evidence="4" id="KW-0808">Transferase</keyword>
<feature type="domain" description="Carbamoyltransferase C-terminal" evidence="3">
    <location>
        <begin position="393"/>
        <end position="562"/>
    </location>
</feature>
<dbReference type="STRING" id="234267.Acid_0568"/>
<dbReference type="HOGENOM" id="CLU_014411_2_0_0"/>
<dbReference type="Gene3D" id="3.90.870.20">
    <property type="entry name" value="Carbamoyltransferase, C-terminal domain"/>
    <property type="match status" value="1"/>
</dbReference>
<dbReference type="Pfam" id="PF02543">
    <property type="entry name" value="Carbam_trans_N"/>
    <property type="match status" value="1"/>
</dbReference>